<comment type="caution">
    <text evidence="1">The sequence shown here is derived from an EMBL/GenBank/DDBJ whole genome shotgun (WGS) entry which is preliminary data.</text>
</comment>
<protein>
    <submittedName>
        <fullName evidence="1">Uncharacterized protein</fullName>
    </submittedName>
</protein>
<sequence length="113" mass="13411">MLYFMTSEKWQQIVGNIKDNYEVEECEKRYLEEQGGVEVEYIIFKGPLGRMKLEFITKPAVIDKKTKYSNRLGAETVVEYVYSPKEKSHKLKAYKWDEAINDWLEMEAKKFGI</sequence>
<evidence type="ECO:0000313" key="2">
    <source>
        <dbReference type="Proteomes" id="UP000176915"/>
    </source>
</evidence>
<reference evidence="1 2" key="1">
    <citation type="journal article" date="2016" name="Nat. Commun.">
        <title>Thousands of microbial genomes shed light on interconnected biogeochemical processes in an aquifer system.</title>
        <authorList>
            <person name="Anantharaman K."/>
            <person name="Brown C.T."/>
            <person name="Hug L.A."/>
            <person name="Sharon I."/>
            <person name="Castelle C.J."/>
            <person name="Probst A.J."/>
            <person name="Thomas B.C."/>
            <person name="Singh A."/>
            <person name="Wilkins M.J."/>
            <person name="Karaoz U."/>
            <person name="Brodie E.L."/>
            <person name="Williams K.H."/>
            <person name="Hubbard S.S."/>
            <person name="Banfield J.F."/>
        </authorList>
    </citation>
    <scope>NUCLEOTIDE SEQUENCE [LARGE SCALE GENOMIC DNA]</scope>
</reference>
<name>A0A1F5STK3_9BACT</name>
<accession>A0A1F5STK3</accession>
<dbReference type="Proteomes" id="UP000176915">
    <property type="component" value="Unassembled WGS sequence"/>
</dbReference>
<organism evidence="1 2">
    <name type="scientific">Candidatus Falkowbacteria bacterium RIFCSPLOWO2_12_FULL_45_13</name>
    <dbReference type="NCBI Taxonomy" id="1797991"/>
    <lineage>
        <taxon>Bacteria</taxon>
        <taxon>Candidatus Falkowiibacteriota</taxon>
    </lineage>
</organism>
<proteinExistence type="predicted"/>
<dbReference type="AlphaFoldDB" id="A0A1F5STK3"/>
<gene>
    <name evidence="1" type="ORF">A3H09_02740</name>
</gene>
<dbReference type="EMBL" id="MFFY01000061">
    <property type="protein sequence ID" value="OGF29866.1"/>
    <property type="molecule type" value="Genomic_DNA"/>
</dbReference>
<evidence type="ECO:0000313" key="1">
    <source>
        <dbReference type="EMBL" id="OGF29866.1"/>
    </source>
</evidence>